<organism evidence="1 2">
    <name type="scientific">Streptomyces monashensis</name>
    <dbReference type="NCBI Taxonomy" id="1678012"/>
    <lineage>
        <taxon>Bacteria</taxon>
        <taxon>Bacillati</taxon>
        <taxon>Actinomycetota</taxon>
        <taxon>Actinomycetes</taxon>
        <taxon>Kitasatosporales</taxon>
        <taxon>Streptomycetaceae</taxon>
        <taxon>Streptomyces</taxon>
    </lineage>
</organism>
<comment type="caution">
    <text evidence="1">The sequence shown here is derived from an EMBL/GenBank/DDBJ whole genome shotgun (WGS) entry which is preliminary data.</text>
</comment>
<gene>
    <name evidence="1" type="ORF">BIV23_34480</name>
</gene>
<accession>A0A1S2PQT2</accession>
<dbReference type="AlphaFoldDB" id="A0A1S2PQT2"/>
<protein>
    <recommendedName>
        <fullName evidence="3">Transposase IS204/IS1001/IS1096/IS1165 zinc-finger domain-containing protein</fullName>
    </recommendedName>
</protein>
<dbReference type="RefSeq" id="WP_071384931.1">
    <property type="nucleotide sequence ID" value="NZ_MLYO01000065.1"/>
</dbReference>
<dbReference type="Proteomes" id="UP000179642">
    <property type="component" value="Unassembled WGS sequence"/>
</dbReference>
<name>A0A1S2PQT2_9ACTN</name>
<proteinExistence type="predicted"/>
<reference evidence="1 2" key="1">
    <citation type="submission" date="2016-10" db="EMBL/GenBank/DDBJ databases">
        <title>Genome sequence of Streptomyces sp. MUSC 1.</title>
        <authorList>
            <person name="Lee L.-H."/>
            <person name="Ser H.-L."/>
            <person name="Law J.W.-F."/>
        </authorList>
    </citation>
    <scope>NUCLEOTIDE SEQUENCE [LARGE SCALE GENOMIC DNA]</scope>
    <source>
        <strain evidence="1 2">MUSC 1</strain>
    </source>
</reference>
<dbReference type="EMBL" id="MLYO01000065">
    <property type="protein sequence ID" value="OIJ95284.1"/>
    <property type="molecule type" value="Genomic_DNA"/>
</dbReference>
<evidence type="ECO:0000313" key="1">
    <source>
        <dbReference type="EMBL" id="OIJ95284.1"/>
    </source>
</evidence>
<evidence type="ECO:0008006" key="3">
    <source>
        <dbReference type="Google" id="ProtNLM"/>
    </source>
</evidence>
<dbReference type="OrthoDB" id="3238779at2"/>
<keyword evidence="2" id="KW-1185">Reference proteome</keyword>
<evidence type="ECO:0000313" key="2">
    <source>
        <dbReference type="Proteomes" id="UP000179642"/>
    </source>
</evidence>
<sequence>MCDELLDIVFPHLKTVLVERVCVESGTVHVTARTPDNRTVDCPSCGMAAHRVHGRYQRHLADTAVPGRPVVIGYWCAVSSAISQHAGVVRSLSKSRA</sequence>